<evidence type="ECO:0000256" key="2">
    <source>
        <dbReference type="SAM" id="Phobius"/>
    </source>
</evidence>
<keyword evidence="2" id="KW-1133">Transmembrane helix</keyword>
<gene>
    <name evidence="3" type="ORF">SAMN04487967_1744</name>
</gene>
<evidence type="ECO:0000256" key="1">
    <source>
        <dbReference type="SAM" id="MobiDB-lite"/>
    </source>
</evidence>
<reference evidence="4" key="1">
    <citation type="submission" date="2016-10" db="EMBL/GenBank/DDBJ databases">
        <authorList>
            <person name="Varghese N."/>
            <person name="Submissions S."/>
        </authorList>
    </citation>
    <scope>NUCLEOTIDE SEQUENCE [LARGE SCALE GENOMIC DNA]</scope>
    <source>
        <strain evidence="4">CGMCC 1.8981</strain>
    </source>
</reference>
<sequence>MASPPTERESRADPTRSTLEDDERTHRALEERVPSLAKPIRVTGFWGGIILPVFYVPLLVTGLSTSFEFLLFLGLVALNLLALYVGRVHRQQ</sequence>
<name>A0A1H6FWU0_9EURY</name>
<feature type="region of interest" description="Disordered" evidence="1">
    <location>
        <begin position="1"/>
        <end position="27"/>
    </location>
</feature>
<dbReference type="GeneID" id="30955541"/>
<dbReference type="Pfam" id="PF26071">
    <property type="entry name" value="DUF8028"/>
    <property type="match status" value="1"/>
</dbReference>
<dbReference type="RefSeq" id="WP_076582075.1">
    <property type="nucleotide sequence ID" value="NZ_FNWL01000002.1"/>
</dbReference>
<evidence type="ECO:0000313" key="3">
    <source>
        <dbReference type="EMBL" id="SEH14740.1"/>
    </source>
</evidence>
<proteinExistence type="predicted"/>
<dbReference type="OrthoDB" id="340775at2157"/>
<dbReference type="EMBL" id="FNWL01000002">
    <property type="protein sequence ID" value="SEH14740.1"/>
    <property type="molecule type" value="Genomic_DNA"/>
</dbReference>
<accession>A0A1H6FWU0</accession>
<feature type="transmembrane region" description="Helical" evidence="2">
    <location>
        <begin position="69"/>
        <end position="86"/>
    </location>
</feature>
<dbReference type="AlphaFoldDB" id="A0A1H6FWU0"/>
<feature type="compositionally biased region" description="Basic and acidic residues" evidence="1">
    <location>
        <begin position="1"/>
        <end position="14"/>
    </location>
</feature>
<evidence type="ECO:0000313" key="4">
    <source>
        <dbReference type="Proteomes" id="UP000199112"/>
    </source>
</evidence>
<organism evidence="3 4">
    <name type="scientific">Natronorubrum sediminis</name>
    <dbReference type="NCBI Taxonomy" id="640943"/>
    <lineage>
        <taxon>Archaea</taxon>
        <taxon>Methanobacteriati</taxon>
        <taxon>Methanobacteriota</taxon>
        <taxon>Stenosarchaea group</taxon>
        <taxon>Halobacteria</taxon>
        <taxon>Halobacteriales</taxon>
        <taxon>Natrialbaceae</taxon>
        <taxon>Natronorubrum</taxon>
    </lineage>
</organism>
<feature type="transmembrane region" description="Helical" evidence="2">
    <location>
        <begin position="42"/>
        <end position="63"/>
    </location>
</feature>
<keyword evidence="2" id="KW-0472">Membrane</keyword>
<dbReference type="InterPro" id="IPR058341">
    <property type="entry name" value="DUF8028"/>
</dbReference>
<keyword evidence="2" id="KW-0812">Transmembrane</keyword>
<dbReference type="Proteomes" id="UP000199112">
    <property type="component" value="Unassembled WGS sequence"/>
</dbReference>
<keyword evidence="4" id="KW-1185">Reference proteome</keyword>
<protein>
    <submittedName>
        <fullName evidence="3">Uncharacterized protein</fullName>
    </submittedName>
</protein>